<protein>
    <submittedName>
        <fullName evidence="1">Uncharacterized protein</fullName>
    </submittedName>
</protein>
<organism evidence="1 2">
    <name type="scientific">Dreissena polymorpha</name>
    <name type="common">Zebra mussel</name>
    <name type="synonym">Mytilus polymorpha</name>
    <dbReference type="NCBI Taxonomy" id="45954"/>
    <lineage>
        <taxon>Eukaryota</taxon>
        <taxon>Metazoa</taxon>
        <taxon>Spiralia</taxon>
        <taxon>Lophotrochozoa</taxon>
        <taxon>Mollusca</taxon>
        <taxon>Bivalvia</taxon>
        <taxon>Autobranchia</taxon>
        <taxon>Heteroconchia</taxon>
        <taxon>Euheterodonta</taxon>
        <taxon>Imparidentia</taxon>
        <taxon>Neoheterodontei</taxon>
        <taxon>Myida</taxon>
        <taxon>Dreissenoidea</taxon>
        <taxon>Dreissenidae</taxon>
        <taxon>Dreissena</taxon>
    </lineage>
</organism>
<evidence type="ECO:0000313" key="1">
    <source>
        <dbReference type="EMBL" id="KAH3851836.1"/>
    </source>
</evidence>
<dbReference type="AlphaFoldDB" id="A0A9D4R1R1"/>
<reference evidence="1" key="1">
    <citation type="journal article" date="2019" name="bioRxiv">
        <title>The Genome of the Zebra Mussel, Dreissena polymorpha: A Resource for Invasive Species Research.</title>
        <authorList>
            <person name="McCartney M.A."/>
            <person name="Auch B."/>
            <person name="Kono T."/>
            <person name="Mallez S."/>
            <person name="Zhang Y."/>
            <person name="Obille A."/>
            <person name="Becker A."/>
            <person name="Abrahante J.E."/>
            <person name="Garbe J."/>
            <person name="Badalamenti J.P."/>
            <person name="Herman A."/>
            <person name="Mangelson H."/>
            <person name="Liachko I."/>
            <person name="Sullivan S."/>
            <person name="Sone E.D."/>
            <person name="Koren S."/>
            <person name="Silverstein K.A.T."/>
            <person name="Beckman K.B."/>
            <person name="Gohl D.M."/>
        </authorList>
    </citation>
    <scope>NUCLEOTIDE SEQUENCE</scope>
    <source>
        <strain evidence="1">Duluth1</strain>
        <tissue evidence="1">Whole animal</tissue>
    </source>
</reference>
<accession>A0A9D4R1R1</accession>
<keyword evidence="2" id="KW-1185">Reference proteome</keyword>
<name>A0A9D4R1R1_DREPO</name>
<dbReference type="Proteomes" id="UP000828390">
    <property type="component" value="Unassembled WGS sequence"/>
</dbReference>
<evidence type="ECO:0000313" key="2">
    <source>
        <dbReference type="Proteomes" id="UP000828390"/>
    </source>
</evidence>
<proteinExistence type="predicted"/>
<reference evidence="1" key="2">
    <citation type="submission" date="2020-11" db="EMBL/GenBank/DDBJ databases">
        <authorList>
            <person name="McCartney M.A."/>
            <person name="Auch B."/>
            <person name="Kono T."/>
            <person name="Mallez S."/>
            <person name="Becker A."/>
            <person name="Gohl D.M."/>
            <person name="Silverstein K.A.T."/>
            <person name="Koren S."/>
            <person name="Bechman K.B."/>
            <person name="Herman A."/>
            <person name="Abrahante J.E."/>
            <person name="Garbe J."/>
        </authorList>
    </citation>
    <scope>NUCLEOTIDE SEQUENCE</scope>
    <source>
        <strain evidence="1">Duluth1</strain>
        <tissue evidence="1">Whole animal</tissue>
    </source>
</reference>
<dbReference type="EMBL" id="JAIWYP010000003">
    <property type="protein sequence ID" value="KAH3851836.1"/>
    <property type="molecule type" value="Genomic_DNA"/>
</dbReference>
<sequence>MSEALEESGAGKNTVMERRGSYLWRERLAMMLLNITGQNVECFHFGSQSEGTTIPGLQSDIDFLMSHHDVNIMFYTIEKTHPSLWFEHNIMFLLWLCLHVFRK</sequence>
<gene>
    <name evidence="1" type="ORF">DPMN_094323</name>
</gene>
<comment type="caution">
    <text evidence="1">The sequence shown here is derived from an EMBL/GenBank/DDBJ whole genome shotgun (WGS) entry which is preliminary data.</text>
</comment>